<dbReference type="AlphaFoldDB" id="A0A4U6QEZ7"/>
<evidence type="ECO:0000256" key="1">
    <source>
        <dbReference type="SAM" id="Coils"/>
    </source>
</evidence>
<reference evidence="2 3" key="1">
    <citation type="submission" date="2019-05" db="EMBL/GenBank/DDBJ databases">
        <title>Nakamurella sp. N5BH11, whole genome shotgun sequence.</title>
        <authorList>
            <person name="Tuo L."/>
        </authorList>
    </citation>
    <scope>NUCLEOTIDE SEQUENCE [LARGE SCALE GENOMIC DNA]</scope>
    <source>
        <strain evidence="2 3">N5BH11</strain>
    </source>
</reference>
<sequence length="137" mass="14733">MALAVFAVGLIVFCAMWLVTASRNRDLLAKNEQLIDQVASLQTERDSAVSRNEDLRGDLDGASRQLARCDDALDAAEGTVQLMSEILDISGDAIDAASTWNASRLESLTRDVEQLKPSIDRSASDYRAAAGDCRAGT</sequence>
<keyword evidence="3" id="KW-1185">Reference proteome</keyword>
<gene>
    <name evidence="2" type="ORF">FDO65_14035</name>
</gene>
<name>A0A4U6QEZ7_9ACTN</name>
<organism evidence="2 3">
    <name type="scientific">Nakamurella flava</name>
    <dbReference type="NCBI Taxonomy" id="2576308"/>
    <lineage>
        <taxon>Bacteria</taxon>
        <taxon>Bacillati</taxon>
        <taxon>Actinomycetota</taxon>
        <taxon>Actinomycetes</taxon>
        <taxon>Nakamurellales</taxon>
        <taxon>Nakamurellaceae</taxon>
        <taxon>Nakamurella</taxon>
    </lineage>
</organism>
<keyword evidence="1" id="KW-0175">Coiled coil</keyword>
<protein>
    <submittedName>
        <fullName evidence="2">Uncharacterized protein</fullName>
    </submittedName>
</protein>
<evidence type="ECO:0000313" key="2">
    <source>
        <dbReference type="EMBL" id="TKV58641.1"/>
    </source>
</evidence>
<dbReference type="EMBL" id="SZZH01000003">
    <property type="protein sequence ID" value="TKV58641.1"/>
    <property type="molecule type" value="Genomic_DNA"/>
</dbReference>
<feature type="coiled-coil region" evidence="1">
    <location>
        <begin position="24"/>
        <end position="51"/>
    </location>
</feature>
<comment type="caution">
    <text evidence="2">The sequence shown here is derived from an EMBL/GenBank/DDBJ whole genome shotgun (WGS) entry which is preliminary data.</text>
</comment>
<dbReference type="Proteomes" id="UP000306985">
    <property type="component" value="Unassembled WGS sequence"/>
</dbReference>
<dbReference type="RefSeq" id="WP_137450302.1">
    <property type="nucleotide sequence ID" value="NZ_SZZH01000003.1"/>
</dbReference>
<evidence type="ECO:0000313" key="3">
    <source>
        <dbReference type="Proteomes" id="UP000306985"/>
    </source>
</evidence>
<accession>A0A4U6QEZ7</accession>
<proteinExistence type="predicted"/>